<dbReference type="RefSeq" id="XP_016439667.1">
    <property type="nucleotide sequence ID" value="XM_016584181.1"/>
</dbReference>
<gene>
    <name evidence="2" type="primary">LOC107765523</name>
</gene>
<protein>
    <submittedName>
        <fullName evidence="2">Uncharacterized protein</fullName>
    </submittedName>
</protein>
<dbReference type="OrthoDB" id="1301099at2759"/>
<dbReference type="PaxDb" id="4097-A0A1S3XJ13"/>
<proteinExistence type="predicted"/>
<dbReference type="AlphaFoldDB" id="A0A1S3XJ13"/>
<organism evidence="2">
    <name type="scientific">Nicotiana tabacum</name>
    <name type="common">Common tobacco</name>
    <dbReference type="NCBI Taxonomy" id="4097"/>
    <lineage>
        <taxon>Eukaryota</taxon>
        <taxon>Viridiplantae</taxon>
        <taxon>Streptophyta</taxon>
        <taxon>Embryophyta</taxon>
        <taxon>Tracheophyta</taxon>
        <taxon>Spermatophyta</taxon>
        <taxon>Magnoliopsida</taxon>
        <taxon>eudicotyledons</taxon>
        <taxon>Gunneridae</taxon>
        <taxon>Pentapetalae</taxon>
        <taxon>asterids</taxon>
        <taxon>lamiids</taxon>
        <taxon>Solanales</taxon>
        <taxon>Solanaceae</taxon>
        <taxon>Nicotianoideae</taxon>
        <taxon>Nicotianeae</taxon>
        <taxon>Nicotiana</taxon>
    </lineage>
</organism>
<name>A0A1S3XJ13_TOBAC</name>
<accession>A0A1S3XJ13</accession>
<dbReference type="KEGG" id="nta:107765523"/>
<feature type="region of interest" description="Disordered" evidence="1">
    <location>
        <begin position="148"/>
        <end position="170"/>
    </location>
</feature>
<evidence type="ECO:0000313" key="2">
    <source>
        <dbReference type="RefSeq" id="XP_016439667.1"/>
    </source>
</evidence>
<feature type="compositionally biased region" description="Acidic residues" evidence="1">
    <location>
        <begin position="159"/>
        <end position="170"/>
    </location>
</feature>
<reference evidence="2" key="1">
    <citation type="submission" date="2025-08" db="UniProtKB">
        <authorList>
            <consortium name="RefSeq"/>
        </authorList>
    </citation>
    <scope>IDENTIFICATION</scope>
</reference>
<sequence>MEYLERLRNEVGRAKHEYDELKAQGDAQASVEKGALAKASALEVQLCLARDNSLVRTDMITKLESELLKIKDEVVESRAKAVMSRTKADQKVTVYLKDVADAPAKLRRTCERKGRSKEYAQHKSRRETFEKIHARGFDLLEEVKRARANERGPKSLLSDTEDSEDEDDEP</sequence>
<evidence type="ECO:0000256" key="1">
    <source>
        <dbReference type="SAM" id="MobiDB-lite"/>
    </source>
</evidence>